<evidence type="ECO:0000256" key="1">
    <source>
        <dbReference type="ARBA" id="ARBA00001947"/>
    </source>
</evidence>
<comment type="cofactor">
    <cofactor evidence="1">
        <name>Zn(2+)</name>
        <dbReference type="ChEBI" id="CHEBI:29105"/>
    </cofactor>
</comment>
<keyword evidence="8" id="KW-0862">Zinc</keyword>
<feature type="transmembrane region" description="Helical" evidence="14">
    <location>
        <begin position="117"/>
        <end position="135"/>
    </location>
</feature>
<keyword evidence="12 14" id="KW-0472">Membrane</keyword>
<proteinExistence type="predicted"/>
<evidence type="ECO:0000256" key="3">
    <source>
        <dbReference type="ARBA" id="ARBA00022516"/>
    </source>
</evidence>
<dbReference type="InterPro" id="IPR006694">
    <property type="entry name" value="Fatty_acid_hydroxylase"/>
</dbReference>
<evidence type="ECO:0000256" key="5">
    <source>
        <dbReference type="ARBA" id="ARBA00022723"/>
    </source>
</evidence>
<comment type="subcellular location">
    <subcellularLocation>
        <location evidence="2">Endoplasmic reticulum membrane</location>
        <topology evidence="2">Multi-pass membrane protein</topology>
    </subcellularLocation>
</comment>
<keyword evidence="3" id="KW-0444">Lipid biosynthesis</keyword>
<dbReference type="Proteomes" id="UP000245634">
    <property type="component" value="Unassembled WGS sequence"/>
</dbReference>
<dbReference type="GO" id="GO:0006633">
    <property type="term" value="P:fatty acid biosynthetic process"/>
    <property type="evidence" value="ECO:0007669"/>
    <property type="project" value="UniProtKB-KW"/>
</dbReference>
<evidence type="ECO:0000256" key="8">
    <source>
        <dbReference type="ARBA" id="ARBA00022833"/>
    </source>
</evidence>
<sequence>MTRYLREFFGHLSIAAILLFIVATAALLGAHWAEWQTWVATLVGALLFFSTEYTTHRYLFHMKPPRNERLRKLLHRLHYDHHEVPNELHLLLLPLWYSIPNFTILWGLAYLVTGQAILTWSVVLGGVLGMFYYEWVHYVAHRPIKPRTPWGRWMKKVHLWHHYKSEHFWFGVSNPLMDYLMGTFHDEKTVEMSPTARKLNL</sequence>
<evidence type="ECO:0000256" key="12">
    <source>
        <dbReference type="ARBA" id="ARBA00023136"/>
    </source>
</evidence>
<keyword evidence="9 14" id="KW-1133">Transmembrane helix</keyword>
<dbReference type="EMBL" id="QGGL01000017">
    <property type="protein sequence ID" value="PWK07410.1"/>
    <property type="molecule type" value="Genomic_DNA"/>
</dbReference>
<organism evidence="16 17">
    <name type="scientific">Tumebacillus permanentifrigoris</name>
    <dbReference type="NCBI Taxonomy" id="378543"/>
    <lineage>
        <taxon>Bacteria</taxon>
        <taxon>Bacillati</taxon>
        <taxon>Bacillota</taxon>
        <taxon>Bacilli</taxon>
        <taxon>Bacillales</taxon>
        <taxon>Alicyclobacillaceae</taxon>
        <taxon>Tumebacillus</taxon>
    </lineage>
</organism>
<evidence type="ECO:0000313" key="17">
    <source>
        <dbReference type="Proteomes" id="UP000245634"/>
    </source>
</evidence>
<keyword evidence="10" id="KW-0560">Oxidoreductase</keyword>
<dbReference type="GO" id="GO:0080132">
    <property type="term" value="F:fatty acid 2-hydroxylase activity"/>
    <property type="evidence" value="ECO:0007669"/>
    <property type="project" value="InterPro"/>
</dbReference>
<evidence type="ECO:0000256" key="2">
    <source>
        <dbReference type="ARBA" id="ARBA00004477"/>
    </source>
</evidence>
<evidence type="ECO:0000313" key="16">
    <source>
        <dbReference type="EMBL" id="PWK07410.1"/>
    </source>
</evidence>
<keyword evidence="7" id="KW-0276">Fatty acid metabolism</keyword>
<dbReference type="PANTHER" id="PTHR12863">
    <property type="entry name" value="FATTY ACID HYDROXYLASE"/>
    <property type="match status" value="1"/>
</dbReference>
<evidence type="ECO:0000259" key="15">
    <source>
        <dbReference type="Pfam" id="PF04116"/>
    </source>
</evidence>
<keyword evidence="17" id="KW-1185">Reference proteome</keyword>
<keyword evidence="6" id="KW-0256">Endoplasmic reticulum</keyword>
<dbReference type="PANTHER" id="PTHR12863:SF1">
    <property type="entry name" value="FATTY ACID 2-HYDROXYLASE"/>
    <property type="match status" value="1"/>
</dbReference>
<dbReference type="RefSeq" id="WP_109690576.1">
    <property type="nucleotide sequence ID" value="NZ_QGGL01000017.1"/>
</dbReference>
<evidence type="ECO:0000256" key="11">
    <source>
        <dbReference type="ARBA" id="ARBA00023098"/>
    </source>
</evidence>
<keyword evidence="5" id="KW-0479">Metal-binding</keyword>
<evidence type="ECO:0000256" key="14">
    <source>
        <dbReference type="SAM" id="Phobius"/>
    </source>
</evidence>
<reference evidence="16 17" key="1">
    <citation type="submission" date="2018-05" db="EMBL/GenBank/DDBJ databases">
        <title>Genomic Encyclopedia of Type Strains, Phase IV (KMG-IV): sequencing the most valuable type-strain genomes for metagenomic binning, comparative biology and taxonomic classification.</title>
        <authorList>
            <person name="Goeker M."/>
        </authorList>
    </citation>
    <scope>NUCLEOTIDE SEQUENCE [LARGE SCALE GENOMIC DNA]</scope>
    <source>
        <strain evidence="16 17">DSM 18773</strain>
    </source>
</reference>
<dbReference type="AlphaFoldDB" id="A0A316D491"/>
<comment type="caution">
    <text evidence="16">The sequence shown here is derived from an EMBL/GenBank/DDBJ whole genome shotgun (WGS) entry which is preliminary data.</text>
</comment>
<evidence type="ECO:0000256" key="4">
    <source>
        <dbReference type="ARBA" id="ARBA00022692"/>
    </source>
</evidence>
<feature type="transmembrane region" description="Helical" evidence="14">
    <location>
        <begin position="12"/>
        <end position="32"/>
    </location>
</feature>
<dbReference type="OrthoDB" id="9784228at2"/>
<evidence type="ECO:0000256" key="10">
    <source>
        <dbReference type="ARBA" id="ARBA00023002"/>
    </source>
</evidence>
<evidence type="ECO:0000256" key="7">
    <source>
        <dbReference type="ARBA" id="ARBA00022832"/>
    </source>
</evidence>
<dbReference type="GO" id="GO:0016020">
    <property type="term" value="C:membrane"/>
    <property type="evidence" value="ECO:0007669"/>
    <property type="project" value="InterPro"/>
</dbReference>
<name>A0A316D491_9BACL</name>
<feature type="domain" description="Fatty acid hydroxylase" evidence="15">
    <location>
        <begin position="42"/>
        <end position="183"/>
    </location>
</feature>
<feature type="transmembrane region" description="Helical" evidence="14">
    <location>
        <begin position="38"/>
        <end position="60"/>
    </location>
</feature>
<evidence type="ECO:0000256" key="13">
    <source>
        <dbReference type="ARBA" id="ARBA00023160"/>
    </source>
</evidence>
<dbReference type="Pfam" id="PF04116">
    <property type="entry name" value="FA_hydroxylase"/>
    <property type="match status" value="1"/>
</dbReference>
<evidence type="ECO:0000256" key="6">
    <source>
        <dbReference type="ARBA" id="ARBA00022824"/>
    </source>
</evidence>
<keyword evidence="4 14" id="KW-0812">Transmembrane</keyword>
<accession>A0A316D491</accession>
<feature type="transmembrane region" description="Helical" evidence="14">
    <location>
        <begin position="90"/>
        <end position="111"/>
    </location>
</feature>
<dbReference type="InterPro" id="IPR014430">
    <property type="entry name" value="Scs7"/>
</dbReference>
<keyword evidence="11" id="KW-0443">Lipid metabolism</keyword>
<protein>
    <submittedName>
        <fullName evidence="16">Fatty acid hydroxylase family protein</fullName>
    </submittedName>
</protein>
<dbReference type="GO" id="GO:0005506">
    <property type="term" value="F:iron ion binding"/>
    <property type="evidence" value="ECO:0007669"/>
    <property type="project" value="InterPro"/>
</dbReference>
<keyword evidence="13" id="KW-0275">Fatty acid biosynthesis</keyword>
<evidence type="ECO:0000256" key="9">
    <source>
        <dbReference type="ARBA" id="ARBA00022989"/>
    </source>
</evidence>
<gene>
    <name evidence="16" type="ORF">C7459_1178</name>
</gene>